<evidence type="ECO:0000313" key="9">
    <source>
        <dbReference type="EMBL" id="CAD9454111.1"/>
    </source>
</evidence>
<feature type="compositionally biased region" description="Basic and acidic residues" evidence="7">
    <location>
        <begin position="156"/>
        <end position="167"/>
    </location>
</feature>
<evidence type="ECO:0000256" key="2">
    <source>
        <dbReference type="ARBA" id="ARBA00012759"/>
    </source>
</evidence>
<dbReference type="PROSITE" id="PS00973">
    <property type="entry name" value="USP_2"/>
    <property type="match status" value="1"/>
</dbReference>
<dbReference type="InterPro" id="IPR028889">
    <property type="entry name" value="USP"/>
</dbReference>
<dbReference type="AlphaFoldDB" id="A0A7S2DH50"/>
<evidence type="ECO:0000256" key="1">
    <source>
        <dbReference type="ARBA" id="ARBA00000707"/>
    </source>
</evidence>
<keyword evidence="4" id="KW-0833">Ubl conjugation pathway</keyword>
<dbReference type="GO" id="GO:0070628">
    <property type="term" value="F:proteasome binding"/>
    <property type="evidence" value="ECO:0007669"/>
    <property type="project" value="TreeGrafter"/>
</dbReference>
<dbReference type="InterPro" id="IPR038765">
    <property type="entry name" value="Papain-like_cys_pep_sf"/>
</dbReference>
<dbReference type="PANTHER" id="PTHR43982">
    <property type="entry name" value="UBIQUITIN CARBOXYL-TERMINAL HYDROLASE"/>
    <property type="match status" value="1"/>
</dbReference>
<dbReference type="GO" id="GO:0004843">
    <property type="term" value="F:cysteine-type deubiquitinase activity"/>
    <property type="evidence" value="ECO:0007669"/>
    <property type="project" value="UniProtKB-EC"/>
</dbReference>
<dbReference type="Pfam" id="PF00443">
    <property type="entry name" value="UCH"/>
    <property type="match status" value="1"/>
</dbReference>
<name>A0A7S2DH50_9STRA</name>
<dbReference type="InterPro" id="IPR001394">
    <property type="entry name" value="Peptidase_C19_UCH"/>
</dbReference>
<dbReference type="InterPro" id="IPR044635">
    <property type="entry name" value="UBP14-like"/>
</dbReference>
<dbReference type="GO" id="GO:0061136">
    <property type="term" value="P:regulation of proteasomal protein catabolic process"/>
    <property type="evidence" value="ECO:0007669"/>
    <property type="project" value="TreeGrafter"/>
</dbReference>
<dbReference type="SUPFAM" id="SSF54001">
    <property type="entry name" value="Cysteine proteinases"/>
    <property type="match status" value="1"/>
</dbReference>
<dbReference type="PROSITE" id="PS50235">
    <property type="entry name" value="USP_3"/>
    <property type="match status" value="1"/>
</dbReference>
<evidence type="ECO:0000256" key="4">
    <source>
        <dbReference type="ARBA" id="ARBA00022786"/>
    </source>
</evidence>
<proteinExistence type="predicted"/>
<organism evidence="9">
    <name type="scientific">Octactis speculum</name>
    <dbReference type="NCBI Taxonomy" id="3111310"/>
    <lineage>
        <taxon>Eukaryota</taxon>
        <taxon>Sar</taxon>
        <taxon>Stramenopiles</taxon>
        <taxon>Ochrophyta</taxon>
        <taxon>Dictyochophyceae</taxon>
        <taxon>Dictyochales</taxon>
        <taxon>Dictyochaceae</taxon>
        <taxon>Octactis</taxon>
    </lineage>
</organism>
<gene>
    <name evidence="9" type="ORF">DSPE1174_LOCUS22270</name>
</gene>
<comment type="catalytic activity">
    <reaction evidence="1">
        <text>Thiol-dependent hydrolysis of ester, thioester, amide, peptide and isopeptide bonds formed by the C-terminal Gly of ubiquitin (a 76-residue protein attached to proteins as an intracellular targeting signal).</text>
        <dbReference type="EC" id="3.4.19.12"/>
    </reaction>
</comment>
<feature type="domain" description="USP" evidence="8">
    <location>
        <begin position="1"/>
        <end position="278"/>
    </location>
</feature>
<protein>
    <recommendedName>
        <fullName evidence="2">ubiquitinyl hydrolase 1</fullName>
        <ecNumber evidence="2">3.4.19.12</ecNumber>
    </recommendedName>
</protein>
<dbReference type="InterPro" id="IPR018200">
    <property type="entry name" value="USP_CS"/>
</dbReference>
<feature type="region of interest" description="Disordered" evidence="7">
    <location>
        <begin position="140"/>
        <end position="176"/>
    </location>
</feature>
<accession>A0A7S2DH50</accession>
<dbReference type="EMBL" id="HBGS01043148">
    <property type="protein sequence ID" value="CAD9454111.1"/>
    <property type="molecule type" value="Transcribed_RNA"/>
</dbReference>
<evidence type="ECO:0000256" key="7">
    <source>
        <dbReference type="SAM" id="MobiDB-lite"/>
    </source>
</evidence>
<keyword evidence="5" id="KW-0378">Hydrolase</keyword>
<dbReference type="GO" id="GO:0043161">
    <property type="term" value="P:proteasome-mediated ubiquitin-dependent protein catabolic process"/>
    <property type="evidence" value="ECO:0007669"/>
    <property type="project" value="InterPro"/>
</dbReference>
<evidence type="ECO:0000256" key="6">
    <source>
        <dbReference type="ARBA" id="ARBA00022807"/>
    </source>
</evidence>
<evidence type="ECO:0000256" key="3">
    <source>
        <dbReference type="ARBA" id="ARBA00022670"/>
    </source>
</evidence>
<dbReference type="EC" id="3.4.19.12" evidence="2"/>
<keyword evidence="3" id="KW-0645">Protease</keyword>
<keyword evidence="6" id="KW-0788">Thiol protease</keyword>
<dbReference type="GO" id="GO:0016579">
    <property type="term" value="P:protein deubiquitination"/>
    <property type="evidence" value="ECO:0007669"/>
    <property type="project" value="InterPro"/>
</dbReference>
<reference evidence="9" key="1">
    <citation type="submission" date="2021-01" db="EMBL/GenBank/DDBJ databases">
        <authorList>
            <person name="Corre E."/>
            <person name="Pelletier E."/>
            <person name="Niang G."/>
            <person name="Scheremetjew M."/>
            <person name="Finn R."/>
            <person name="Kale V."/>
            <person name="Holt S."/>
            <person name="Cochrane G."/>
            <person name="Meng A."/>
            <person name="Brown T."/>
            <person name="Cohen L."/>
        </authorList>
    </citation>
    <scope>NUCLEOTIDE SEQUENCE</scope>
    <source>
        <strain evidence="9">CCMP1381</strain>
    </source>
</reference>
<dbReference type="Gene3D" id="3.90.70.10">
    <property type="entry name" value="Cysteine proteinases"/>
    <property type="match status" value="1"/>
</dbReference>
<evidence type="ECO:0000256" key="5">
    <source>
        <dbReference type="ARBA" id="ARBA00022801"/>
    </source>
</evidence>
<dbReference type="PANTHER" id="PTHR43982:SF1">
    <property type="entry name" value="UBIQUITIN CARBOXYL-TERMINAL HYDROLASE 14"/>
    <property type="match status" value="1"/>
</dbReference>
<evidence type="ECO:0000259" key="8">
    <source>
        <dbReference type="PROSITE" id="PS50235"/>
    </source>
</evidence>
<sequence>MTCDQTGETGVKREITRKMVCNIQGGGGINETINHLTEGIALGLKGTLVKFSEALQRDATWTRTQKISRLPRYICVQFMRFYWKHSRAIEEGREVERGEKCKIMRPVTFPETLDIYNFCSDKVQEVLKLNRDRHGDEILGDLKRETNSEPGLGAAEESKAAEEKPSDPMEEDEDEDLKAALALSTAMNTADSQPVSNKDRVGYGLDPDFQGNYELFALVTHKGRLADGGHYIGWVRQEGDDWLVFDDADVSPCKTEDVLPLKGGGDYHMAYLTFYRSKN</sequence>